<evidence type="ECO:0000313" key="4">
    <source>
        <dbReference type="EMBL" id="GAA0387314.1"/>
    </source>
</evidence>
<evidence type="ECO:0000259" key="3">
    <source>
        <dbReference type="PROSITE" id="PS51272"/>
    </source>
</evidence>
<dbReference type="Proteomes" id="UP001500340">
    <property type="component" value="Unassembled WGS sequence"/>
</dbReference>
<dbReference type="InterPro" id="IPR009091">
    <property type="entry name" value="RCC1/BLIP-II"/>
</dbReference>
<dbReference type="Pfam" id="PF00395">
    <property type="entry name" value="SLH"/>
    <property type="match status" value="3"/>
</dbReference>
<feature type="domain" description="SLH" evidence="3">
    <location>
        <begin position="844"/>
        <end position="903"/>
    </location>
</feature>
<feature type="chain" id="PRO_5045468939" description="SLH domain-containing protein" evidence="2">
    <location>
        <begin position="25"/>
        <end position="965"/>
    </location>
</feature>
<accession>A0ABN0Y8T5</accession>
<keyword evidence="2" id="KW-0732">Signal</keyword>
<feature type="region of interest" description="Disordered" evidence="1">
    <location>
        <begin position="376"/>
        <end position="463"/>
    </location>
</feature>
<proteinExistence type="predicted"/>
<reference evidence="4 5" key="1">
    <citation type="journal article" date="2019" name="Int. J. Syst. Evol. Microbiol.">
        <title>The Global Catalogue of Microorganisms (GCM) 10K type strain sequencing project: providing services to taxonomists for standard genome sequencing and annotation.</title>
        <authorList>
            <consortium name="The Broad Institute Genomics Platform"/>
            <consortium name="The Broad Institute Genome Sequencing Center for Infectious Disease"/>
            <person name="Wu L."/>
            <person name="Ma J."/>
        </authorList>
    </citation>
    <scope>NUCLEOTIDE SEQUENCE [LARGE SCALE GENOMIC DNA]</scope>
    <source>
        <strain evidence="4 5">JCM 12774</strain>
    </source>
</reference>
<evidence type="ECO:0000256" key="2">
    <source>
        <dbReference type="SAM" id="SignalP"/>
    </source>
</evidence>
<dbReference type="Gene3D" id="2.130.10.30">
    <property type="entry name" value="Regulator of chromosome condensation 1/beta-lactamase-inhibitor protein II"/>
    <property type="match status" value="1"/>
</dbReference>
<dbReference type="InterPro" id="IPR001119">
    <property type="entry name" value="SLH_dom"/>
</dbReference>
<dbReference type="PROSITE" id="PS51272">
    <property type="entry name" value="SLH"/>
    <property type="match status" value="3"/>
</dbReference>
<comment type="caution">
    <text evidence="4">The sequence shown here is derived from an EMBL/GenBank/DDBJ whole genome shotgun (WGS) entry which is preliminary data.</text>
</comment>
<feature type="domain" description="SLH" evidence="3">
    <location>
        <begin position="780"/>
        <end position="843"/>
    </location>
</feature>
<feature type="domain" description="SLH" evidence="3">
    <location>
        <begin position="909"/>
        <end position="965"/>
    </location>
</feature>
<dbReference type="EMBL" id="BAAACX010000008">
    <property type="protein sequence ID" value="GAA0387314.1"/>
    <property type="molecule type" value="Genomic_DNA"/>
</dbReference>
<protein>
    <recommendedName>
        <fullName evidence="3">SLH domain-containing protein</fullName>
    </recommendedName>
</protein>
<feature type="compositionally biased region" description="Polar residues" evidence="1">
    <location>
        <begin position="416"/>
        <end position="430"/>
    </location>
</feature>
<dbReference type="RefSeq" id="WP_343860118.1">
    <property type="nucleotide sequence ID" value="NZ_BAAACX010000008.1"/>
</dbReference>
<feature type="compositionally biased region" description="Low complexity" evidence="1">
    <location>
        <begin position="399"/>
        <end position="415"/>
    </location>
</feature>
<keyword evidence="5" id="KW-1185">Reference proteome</keyword>
<dbReference type="InterPro" id="IPR051465">
    <property type="entry name" value="Cell_Envelope_Struct_Comp"/>
</dbReference>
<organism evidence="4 5">
    <name type="scientific">Paenibacillus motobuensis</name>
    <dbReference type="NCBI Taxonomy" id="295324"/>
    <lineage>
        <taxon>Bacteria</taxon>
        <taxon>Bacillati</taxon>
        <taxon>Bacillota</taxon>
        <taxon>Bacilli</taxon>
        <taxon>Bacillales</taxon>
        <taxon>Paenibacillaceae</taxon>
        <taxon>Paenibacillus</taxon>
    </lineage>
</organism>
<evidence type="ECO:0000256" key="1">
    <source>
        <dbReference type="SAM" id="MobiDB-lite"/>
    </source>
</evidence>
<feature type="signal peptide" evidence="2">
    <location>
        <begin position="1"/>
        <end position="24"/>
    </location>
</feature>
<feature type="compositionally biased region" description="Polar residues" evidence="1">
    <location>
        <begin position="387"/>
        <end position="397"/>
    </location>
</feature>
<sequence>MKRWMAALLSLMLILTALSGSVQAKGNDISAVNEQEYIRIGEDYDILDDNVLMAKNDGSVWTWVINKDSLKTLDCYIAEMFQIPGLQNVKQFRYKSHEKNSRAIINYVALKKDGTVWYWDSKITETDAAIIHSPMGTPSPITELNQVTSLVADFFYDNSNFKTLFVLKSDGSVWNWGSEIGGTSSIPIQSKLLDDVLSISSANGFAYAIKKDGSVWKWSTSDYLPHNISKNKRPEQVKGLSDIVKIETGAYPNYAYKKDGTVWSWSAYNSASVPKQLHGATGARSIVEFSTMLQDRFIDSIYALRTDGQLWSVYNDDKVFQGLMDIVSIHSKVKDRYSKWYYALKKDQTLWAWEDDYYSLPKLVVFTKGTAAGYRSGEAGQPIGDQTGVTGTPTGDHSGTATQPTGNQNGTTGTPISGQTEKTNQSTGSRSGAGEQATGDRAGTLNKPTGDHPETKAQPVVRTSPEISLFPFITMLQPGGQQIITASNVLPGTKITYTIDDPGVGTISNVNGIPVITAKKSGQTVVRATATRAGFPDETAYFLLYVVDGSMLSNTYLTAIGSIPDADRQNPVIVEGLTQAGELVITAASSEEAAPVNGQLVITPELMERLAGNASKANLEVKQALSEKRITLARELIVNAEILPTSGQNEYIFKLYKDSLVGRKDINYITIYAGDAKLVLNVATADRLFDSRTVIVIRLVQADKGEYRVQFSDEQGQELSNVSSNILLILPAKQTNATHTSVFYSNGKKAQPIGGKFNPSQNGIEAEINRSGTYFVDENPKSFPDVDDRDPELQQAVQFLASKGIVTGKENGNFEPDSLLTRAEFTAMLVRAFYALDETATESFSDVHPPQWHHPYIASSEKKHIVEGYPDGTFKPDKTISREEMTAIGARYLHEKKHYYYPANPEDYLNQFVDKETISNWAKPTMSLAVKQHLINVPANKRINAREAVTRGEAARMLYRLYLLL</sequence>
<dbReference type="PANTHER" id="PTHR43308">
    <property type="entry name" value="OUTER MEMBRANE PROTEIN ALPHA-RELATED"/>
    <property type="match status" value="1"/>
</dbReference>
<name>A0ABN0Y8T5_9BACL</name>
<gene>
    <name evidence="4" type="ORF">GCM10008933_17830</name>
</gene>
<dbReference type="SUPFAM" id="SSF50985">
    <property type="entry name" value="RCC1/BLIP-II"/>
    <property type="match status" value="1"/>
</dbReference>
<evidence type="ECO:0000313" key="5">
    <source>
        <dbReference type="Proteomes" id="UP001500340"/>
    </source>
</evidence>